<comment type="caution">
    <text evidence="6">The sequence shown here is derived from an EMBL/GenBank/DDBJ whole genome shotgun (WGS) entry which is preliminary data.</text>
</comment>
<evidence type="ECO:0000256" key="1">
    <source>
        <dbReference type="ARBA" id="ARBA00023016"/>
    </source>
</evidence>
<dbReference type="Gene3D" id="3.40.50.880">
    <property type="match status" value="1"/>
</dbReference>
<evidence type="ECO:0000256" key="2">
    <source>
        <dbReference type="ARBA" id="ARBA00023239"/>
    </source>
</evidence>
<keyword evidence="4" id="KW-0732">Signal</keyword>
<dbReference type="PANTHER" id="PTHR48094:SF11">
    <property type="entry name" value="GLUTATHIONE-INDEPENDENT GLYOXALASE HSP31-RELATED"/>
    <property type="match status" value="1"/>
</dbReference>
<evidence type="ECO:0000256" key="4">
    <source>
        <dbReference type="SAM" id="SignalP"/>
    </source>
</evidence>
<feature type="signal peptide" evidence="4">
    <location>
        <begin position="1"/>
        <end position="23"/>
    </location>
</feature>
<evidence type="ECO:0000313" key="6">
    <source>
        <dbReference type="EMBL" id="MFC0708262.1"/>
    </source>
</evidence>
<keyword evidence="7" id="KW-1185">Reference proteome</keyword>
<organism evidence="6 7">
    <name type="scientific">Azorhizophilus paspali</name>
    <name type="common">Azotobacter paspali</name>
    <dbReference type="NCBI Taxonomy" id="69963"/>
    <lineage>
        <taxon>Bacteria</taxon>
        <taxon>Pseudomonadati</taxon>
        <taxon>Pseudomonadota</taxon>
        <taxon>Gammaproteobacteria</taxon>
        <taxon>Pseudomonadales</taxon>
        <taxon>Pseudomonadaceae</taxon>
        <taxon>Azorhizophilus</taxon>
    </lineage>
</organism>
<accession>A0ABV6SFF7</accession>
<gene>
    <name evidence="6" type="ORF">ACFFGX_01125</name>
</gene>
<keyword evidence="1" id="KW-0346">Stress response</keyword>
<dbReference type="InterPro" id="IPR002818">
    <property type="entry name" value="DJ-1/PfpI"/>
</dbReference>
<sequence length="268" mass="28430">MIPRLVLTLVLMLIAASAIRTYANPLSPGKDPAMNATAIRSDIKPVLFVLTSHGTKGDTGQPTGFYLGEVTHPLAELEAAGLAVEFASIQGGEPPVDGLDLNDAVNARYWNDPRFREALRGTQRLDEVEPSKYAAVYFAGGHGAMWDFPDSSAVARVARAVFEAGGVVGAVCHGPAALINVTLSDGRYLVAGRNVSAFTDSEERAVELDRTVPFLLATTLEQRGARHQPAPDFTAQVVVDDRLVTGQNPQSAAGVGRAIRDLLLGARS</sequence>
<feature type="domain" description="DJ-1/PfpI" evidence="5">
    <location>
        <begin position="68"/>
        <end position="254"/>
    </location>
</feature>
<reference evidence="6 7" key="1">
    <citation type="submission" date="2024-09" db="EMBL/GenBank/DDBJ databases">
        <authorList>
            <person name="Sun Q."/>
            <person name="Mori K."/>
        </authorList>
    </citation>
    <scope>NUCLEOTIDE SEQUENCE [LARGE SCALE GENOMIC DNA]</scope>
    <source>
        <strain evidence="6 7">NCAIM B.01794</strain>
    </source>
</reference>
<dbReference type="SUPFAM" id="SSF52317">
    <property type="entry name" value="Class I glutamine amidotransferase-like"/>
    <property type="match status" value="1"/>
</dbReference>
<comment type="similarity">
    <text evidence="3">Belongs to the peptidase C56 family. HSP31-like subfamily.</text>
</comment>
<evidence type="ECO:0000313" key="7">
    <source>
        <dbReference type="Proteomes" id="UP001589891"/>
    </source>
</evidence>
<name>A0ABV6SFF7_AZOPA</name>
<dbReference type="PANTHER" id="PTHR48094">
    <property type="entry name" value="PROTEIN/NUCLEIC ACID DEGLYCASE DJ-1-RELATED"/>
    <property type="match status" value="1"/>
</dbReference>
<dbReference type="Proteomes" id="UP001589891">
    <property type="component" value="Unassembled WGS sequence"/>
</dbReference>
<dbReference type="EMBL" id="JBHLSS010000003">
    <property type="protein sequence ID" value="MFC0708262.1"/>
    <property type="molecule type" value="Genomic_DNA"/>
</dbReference>
<evidence type="ECO:0000259" key="5">
    <source>
        <dbReference type="Pfam" id="PF01965"/>
    </source>
</evidence>
<keyword evidence="2" id="KW-0456">Lyase</keyword>
<dbReference type="InterPro" id="IPR050325">
    <property type="entry name" value="Prot/Nucl_acid_deglycase"/>
</dbReference>
<proteinExistence type="inferred from homology"/>
<dbReference type="RefSeq" id="WP_376942057.1">
    <property type="nucleotide sequence ID" value="NZ_CP171449.1"/>
</dbReference>
<feature type="chain" id="PRO_5046358788" evidence="4">
    <location>
        <begin position="24"/>
        <end position="268"/>
    </location>
</feature>
<keyword evidence="6" id="KW-0315">Glutamine amidotransferase</keyword>
<dbReference type="CDD" id="cd03141">
    <property type="entry name" value="GATase1_Hsp31_like"/>
    <property type="match status" value="1"/>
</dbReference>
<protein>
    <submittedName>
        <fullName evidence="6">Type 1 glutamine amidotransferase domain-containing protein</fullName>
    </submittedName>
</protein>
<dbReference type="Pfam" id="PF01965">
    <property type="entry name" value="DJ-1_PfpI"/>
    <property type="match status" value="1"/>
</dbReference>
<evidence type="ECO:0000256" key="3">
    <source>
        <dbReference type="ARBA" id="ARBA00038493"/>
    </source>
</evidence>
<dbReference type="InterPro" id="IPR029062">
    <property type="entry name" value="Class_I_gatase-like"/>
</dbReference>